<name>A0A5N5HXN3_9ROSA</name>
<gene>
    <name evidence="2" type="ORF">D8674_009072</name>
</gene>
<evidence type="ECO:0000313" key="3">
    <source>
        <dbReference type="Proteomes" id="UP000327157"/>
    </source>
</evidence>
<evidence type="ECO:0000256" key="1">
    <source>
        <dbReference type="SAM" id="Phobius"/>
    </source>
</evidence>
<reference evidence="2 3" key="1">
    <citation type="submission" date="2019-09" db="EMBL/GenBank/DDBJ databases">
        <authorList>
            <person name="Ou C."/>
        </authorList>
    </citation>
    <scope>NUCLEOTIDE SEQUENCE [LARGE SCALE GENOMIC DNA]</scope>
    <source>
        <strain evidence="2">S2</strain>
        <tissue evidence="2">Leaf</tissue>
    </source>
</reference>
<dbReference type="AlphaFoldDB" id="A0A5N5HXN3"/>
<organism evidence="2 3">
    <name type="scientific">Pyrus ussuriensis x Pyrus communis</name>
    <dbReference type="NCBI Taxonomy" id="2448454"/>
    <lineage>
        <taxon>Eukaryota</taxon>
        <taxon>Viridiplantae</taxon>
        <taxon>Streptophyta</taxon>
        <taxon>Embryophyta</taxon>
        <taxon>Tracheophyta</taxon>
        <taxon>Spermatophyta</taxon>
        <taxon>Magnoliopsida</taxon>
        <taxon>eudicotyledons</taxon>
        <taxon>Gunneridae</taxon>
        <taxon>Pentapetalae</taxon>
        <taxon>rosids</taxon>
        <taxon>fabids</taxon>
        <taxon>Rosales</taxon>
        <taxon>Rosaceae</taxon>
        <taxon>Amygdaloideae</taxon>
        <taxon>Maleae</taxon>
        <taxon>Pyrus</taxon>
    </lineage>
</organism>
<reference evidence="3" key="2">
    <citation type="submission" date="2019-10" db="EMBL/GenBank/DDBJ databases">
        <title>A de novo genome assembly of a pear dwarfing rootstock.</title>
        <authorList>
            <person name="Wang F."/>
            <person name="Wang J."/>
            <person name="Li S."/>
            <person name="Zhang Y."/>
            <person name="Fang M."/>
            <person name="Ma L."/>
            <person name="Zhao Y."/>
            <person name="Jiang S."/>
        </authorList>
    </citation>
    <scope>NUCLEOTIDE SEQUENCE [LARGE SCALE GENOMIC DNA]</scope>
</reference>
<evidence type="ECO:0000313" key="2">
    <source>
        <dbReference type="EMBL" id="KAB2631553.1"/>
    </source>
</evidence>
<feature type="transmembrane region" description="Helical" evidence="1">
    <location>
        <begin position="12"/>
        <end position="36"/>
    </location>
</feature>
<dbReference type="EMBL" id="SMOL01000143">
    <property type="protein sequence ID" value="KAB2631553.1"/>
    <property type="molecule type" value="Genomic_DNA"/>
</dbReference>
<keyword evidence="1" id="KW-1133">Transmembrane helix</keyword>
<keyword evidence="3" id="KW-1185">Reference proteome</keyword>
<proteinExistence type="predicted"/>
<accession>A0A5N5HXN3</accession>
<dbReference type="Proteomes" id="UP000327157">
    <property type="component" value="Chromosome 12"/>
</dbReference>
<reference evidence="2 3" key="3">
    <citation type="submission" date="2019-11" db="EMBL/GenBank/DDBJ databases">
        <title>A de novo genome assembly of a pear dwarfing rootstock.</title>
        <authorList>
            <person name="Wang F."/>
            <person name="Wang J."/>
            <person name="Li S."/>
            <person name="Zhang Y."/>
            <person name="Fang M."/>
            <person name="Ma L."/>
            <person name="Zhao Y."/>
            <person name="Jiang S."/>
        </authorList>
    </citation>
    <scope>NUCLEOTIDE SEQUENCE [LARGE SCALE GENOMIC DNA]</scope>
    <source>
        <strain evidence="2">S2</strain>
        <tissue evidence="2">Leaf</tissue>
    </source>
</reference>
<keyword evidence="1" id="KW-0812">Transmembrane</keyword>
<sequence length="74" mass="7858">MLRFEHSASLVALLWFGFANLAVALSGLLLLVAAFFRSGISASCGSSLHLYWTYGFGGPGWCLGFLPSCASARL</sequence>
<protein>
    <submittedName>
        <fullName evidence="2">Uncharacterized protein</fullName>
    </submittedName>
</protein>
<comment type="caution">
    <text evidence="2">The sequence shown here is derived from an EMBL/GenBank/DDBJ whole genome shotgun (WGS) entry which is preliminary data.</text>
</comment>
<keyword evidence="1" id="KW-0472">Membrane</keyword>